<proteinExistence type="predicted"/>
<dbReference type="Gene3D" id="3.60.10.10">
    <property type="entry name" value="Endonuclease/exonuclease/phosphatase"/>
    <property type="match status" value="1"/>
</dbReference>
<dbReference type="SUPFAM" id="SSF56219">
    <property type="entry name" value="DNase I-like"/>
    <property type="match status" value="1"/>
</dbReference>
<dbReference type="EMBL" id="BAAFJT010000322">
    <property type="protein sequence ID" value="GAB0209976.1"/>
    <property type="molecule type" value="Genomic_DNA"/>
</dbReference>
<dbReference type="PANTHER" id="PTHR33395:SF22">
    <property type="entry name" value="REVERSE TRANSCRIPTASE DOMAIN-CONTAINING PROTEIN"/>
    <property type="match status" value="1"/>
</dbReference>
<accession>A0ABC9YJ89</accession>
<protein>
    <submittedName>
        <fullName evidence="3">Mitochondrial enolase superfamily member 1</fullName>
    </submittedName>
</protein>
<dbReference type="Proteomes" id="UP001623348">
    <property type="component" value="Unassembled WGS sequence"/>
</dbReference>
<dbReference type="InterPro" id="IPR005135">
    <property type="entry name" value="Endo/exonuclease/phosphatase"/>
</dbReference>
<dbReference type="PANTHER" id="PTHR33395">
    <property type="entry name" value="TRANSCRIPTASE, PUTATIVE-RELATED-RELATED"/>
    <property type="match status" value="1"/>
</dbReference>
<feature type="region of interest" description="Disordered" evidence="1">
    <location>
        <begin position="1"/>
        <end position="23"/>
    </location>
</feature>
<evidence type="ECO:0000259" key="2">
    <source>
        <dbReference type="Pfam" id="PF14529"/>
    </source>
</evidence>
<reference evidence="3 4" key="1">
    <citation type="submission" date="2024-06" db="EMBL/GenBank/DDBJ databases">
        <title>The draft genome of Grus japonensis, version 3.</title>
        <authorList>
            <person name="Nabeshima K."/>
            <person name="Suzuki S."/>
            <person name="Onuma M."/>
        </authorList>
    </citation>
    <scope>NUCLEOTIDE SEQUENCE [LARGE SCALE GENOMIC DNA]</scope>
    <source>
        <strain evidence="3 4">451A</strain>
    </source>
</reference>
<dbReference type="AlphaFoldDB" id="A0ABC9YJ89"/>
<sequence>MVRQAVTLQPMEDDGGADIHLQPMEDPMPEQVEAPEGRCDPVGSPCWSKLLAGPVVPWREEPTLEQDSNILWALHCDARHRPPDQEEEVDEAFYRQVEVASQSQALVLMGDLNHPDICWKGNTARHAQSRRFLQSIDDNFLIQLVEEPTRRGVLLDLVLTNKEGLVGDVKVGGSLGCSDHEMVEFRILLLEKLKGKKEVYRMWKKGLATWEEYRNVVSVCSDETRKVKAHLELNLARDVKDNKKGFFKYISRKRTTRENVGPLLNEVGALVTEDTEKEKLLNAAFASVFTAKAGPQESQALEVGEKVLRKAKISWESG</sequence>
<evidence type="ECO:0000313" key="3">
    <source>
        <dbReference type="EMBL" id="GAB0209976.1"/>
    </source>
</evidence>
<dbReference type="InterPro" id="IPR036691">
    <property type="entry name" value="Endo/exonu/phosph_ase_sf"/>
</dbReference>
<dbReference type="Pfam" id="PF14529">
    <property type="entry name" value="Exo_endo_phos_2"/>
    <property type="match status" value="1"/>
</dbReference>
<keyword evidence="4" id="KW-1185">Reference proteome</keyword>
<name>A0ABC9YJ89_GRUJA</name>
<gene>
    <name evidence="3" type="ORF">GRJ2_003463300</name>
</gene>
<feature type="domain" description="Endonuclease/exonuclease/phosphatase" evidence="2">
    <location>
        <begin position="86"/>
        <end position="183"/>
    </location>
</feature>
<evidence type="ECO:0000256" key="1">
    <source>
        <dbReference type="SAM" id="MobiDB-lite"/>
    </source>
</evidence>
<comment type="caution">
    <text evidence="3">The sequence shown here is derived from an EMBL/GenBank/DDBJ whole genome shotgun (WGS) entry which is preliminary data.</text>
</comment>
<organism evidence="3 4">
    <name type="scientific">Grus japonensis</name>
    <name type="common">Japanese crane</name>
    <name type="synonym">Red-crowned crane</name>
    <dbReference type="NCBI Taxonomy" id="30415"/>
    <lineage>
        <taxon>Eukaryota</taxon>
        <taxon>Metazoa</taxon>
        <taxon>Chordata</taxon>
        <taxon>Craniata</taxon>
        <taxon>Vertebrata</taxon>
        <taxon>Euteleostomi</taxon>
        <taxon>Archelosauria</taxon>
        <taxon>Archosauria</taxon>
        <taxon>Dinosauria</taxon>
        <taxon>Saurischia</taxon>
        <taxon>Theropoda</taxon>
        <taxon>Coelurosauria</taxon>
        <taxon>Aves</taxon>
        <taxon>Neognathae</taxon>
        <taxon>Neoaves</taxon>
        <taxon>Gruiformes</taxon>
        <taxon>Gruidae</taxon>
        <taxon>Grus</taxon>
    </lineage>
</organism>
<evidence type="ECO:0000313" key="4">
    <source>
        <dbReference type="Proteomes" id="UP001623348"/>
    </source>
</evidence>